<evidence type="ECO:0000256" key="6">
    <source>
        <dbReference type="ARBA" id="ARBA00023029"/>
    </source>
</evidence>
<evidence type="ECO:0000256" key="4">
    <source>
        <dbReference type="ARBA" id="ARBA00022741"/>
    </source>
</evidence>
<evidence type="ECO:0000256" key="8">
    <source>
        <dbReference type="ARBA" id="ARBA00023235"/>
    </source>
</evidence>
<dbReference type="FunFam" id="1.10.268.10:FF:000001">
    <property type="entry name" value="DNA gyrase subunit A"/>
    <property type="match status" value="1"/>
</dbReference>
<evidence type="ECO:0000256" key="10">
    <source>
        <dbReference type="PROSITE-ProRule" id="PRU01384"/>
    </source>
</evidence>
<dbReference type="GO" id="GO:0034335">
    <property type="term" value="F:DNA negative supercoiling activity"/>
    <property type="evidence" value="ECO:0007669"/>
    <property type="project" value="UniProtKB-ARBA"/>
</dbReference>
<sequence length="835" mass="93276">MQDRNLIDVNLTSEMKTSFIDYAMSVIVARALPDVRDGLKPVHRRILYGMNELGVMPDKPHKKSARITGDVMGKYHPHGDSSIYEAMVRMAQWWSYRHMLVDGHGNFGSMDGDGAAAQRYTEARMSKIALELLRDINKNTVDFQDNYDGSEREPLVLPARFPNLLVNGATGIAVGMATNIPPHNLAESIDAVKMVMEHPDCTTRELMEVIPGPDFPTGALVMGRSGIHRAYDTGKGSIVLRSRTEIETTKTGRERIVVTEFPYGVNKTKVHEHIVRLAQEKRIEGITAVRDESSREGVRFVIEIRRDASASVILNNLFKLTSLQTNFSFNMLAIENGVPKILSLRQIIDNYISHQKEVITRRTQFDKDKAEARAHILEGLLIALDHLDEVIAIIRNSETDVIAQAELMSRFNLSERQSQAILDMRLRRLTGLERDKIQSEYDDLLTLIADLADILAKPERIVTIIKEEMDEIKRKYANPRRTELMIGEVLSLEDEDLIEEEDVLITLSNKGYIKRLAQDEFRAQKRGGRGVQGTGVNDDDFVRELVSTSTHDTLLFFTNFGRVYRLKAYEIPEYGRTAKGLPIVNLLKLEDGETIQTIINARKEETTGKSFFFTTKQGVVKRTEVSEFNNIRQNGLRALNLKEGDQLINVLLTDGQDDIIIGTQSGYSVRFNEASIRNMGRSATGVRGVKLREEDRVVGASRIQDKQEVLVITENGYGKRTSATEYPTKGRGGKGIKTANITPKNGQLAGLVTVDGTEDIMVITNKGVIIRTSVANISQTGRATLGVKVMKLDADAKIVTFALVETEDEEVVLADNQEVVSGEATVSNSEEIENG</sequence>
<evidence type="ECO:0000313" key="13">
    <source>
        <dbReference type="Proteomes" id="UP001186118"/>
    </source>
</evidence>
<comment type="caution">
    <text evidence="12">The sequence shown here is derived from an EMBL/GenBank/DDBJ whole genome shotgun (WGS) entry which is preliminary data.</text>
</comment>
<comment type="catalytic activity">
    <reaction evidence="1 9 10">
        <text>ATP-dependent breakage, passage and rejoining of double-stranded DNA.</text>
        <dbReference type="EC" id="5.6.2.2"/>
    </reaction>
</comment>
<dbReference type="GO" id="GO:0006261">
    <property type="term" value="P:DNA-templated DNA replication"/>
    <property type="evidence" value="ECO:0007669"/>
    <property type="project" value="UniProtKB-UniRule"/>
</dbReference>
<dbReference type="GO" id="GO:0006265">
    <property type="term" value="P:DNA topological change"/>
    <property type="evidence" value="ECO:0007669"/>
    <property type="project" value="UniProtKB-UniRule"/>
</dbReference>
<dbReference type="HAMAP" id="MF_01897">
    <property type="entry name" value="GyrA"/>
    <property type="match status" value="1"/>
</dbReference>
<proteinExistence type="inferred from homology"/>
<dbReference type="PANTHER" id="PTHR43493:SF5">
    <property type="entry name" value="DNA GYRASE SUBUNIT A, CHLOROPLASTIC_MITOCHONDRIAL"/>
    <property type="match status" value="1"/>
</dbReference>
<dbReference type="InterPro" id="IPR006691">
    <property type="entry name" value="GyrA/parC_rep"/>
</dbReference>
<dbReference type="InterPro" id="IPR002205">
    <property type="entry name" value="Topo_IIA_dom_A"/>
</dbReference>
<dbReference type="RefSeq" id="WP_317610523.1">
    <property type="nucleotide sequence ID" value="NZ_JAGQEX010000026.1"/>
</dbReference>
<dbReference type="FunFam" id="2.120.10.90:FF:000004">
    <property type="entry name" value="DNA gyrase subunit A"/>
    <property type="match status" value="1"/>
</dbReference>
<comment type="similarity">
    <text evidence="2 9">Belongs to the type II topoisomerase GyrA/ParC subunit family.</text>
</comment>
<keyword evidence="4 9" id="KW-0547">Nucleotide-binding</keyword>
<dbReference type="Gene3D" id="3.30.1360.40">
    <property type="match status" value="1"/>
</dbReference>
<dbReference type="PROSITE" id="PS52040">
    <property type="entry name" value="TOPO_IIA"/>
    <property type="match status" value="1"/>
</dbReference>
<evidence type="ECO:0000256" key="3">
    <source>
        <dbReference type="ARBA" id="ARBA00022490"/>
    </source>
</evidence>
<dbReference type="SUPFAM" id="SSF101904">
    <property type="entry name" value="GyrA/ParC C-terminal domain-like"/>
    <property type="match status" value="1"/>
</dbReference>
<gene>
    <name evidence="9 12" type="primary">gyrA</name>
    <name evidence="12" type="ORF">KB584_10040</name>
</gene>
<dbReference type="Gene3D" id="1.10.268.10">
    <property type="entry name" value="Topoisomerase, domain 3"/>
    <property type="match status" value="1"/>
</dbReference>
<keyword evidence="5 9" id="KW-0067">ATP-binding</keyword>
<dbReference type="NCBIfam" id="NF004043">
    <property type="entry name" value="PRK05560.1"/>
    <property type="match status" value="1"/>
</dbReference>
<dbReference type="SMART" id="SM00434">
    <property type="entry name" value="TOP4c"/>
    <property type="match status" value="1"/>
</dbReference>
<dbReference type="NCBIfam" id="NF004044">
    <property type="entry name" value="PRK05561.1"/>
    <property type="match status" value="1"/>
</dbReference>
<dbReference type="InterPro" id="IPR050220">
    <property type="entry name" value="Type_II_DNA_Topoisomerases"/>
</dbReference>
<feature type="active site" description="O-(5'-phospho-DNA)-tyrosine intermediate" evidence="9 10">
    <location>
        <position position="120"/>
    </location>
</feature>
<feature type="domain" description="Topo IIA-type catalytic" evidence="11">
    <location>
        <begin position="32"/>
        <end position="497"/>
    </location>
</feature>
<dbReference type="NCBIfam" id="TIGR01063">
    <property type="entry name" value="gyrA"/>
    <property type="match status" value="1"/>
</dbReference>
<dbReference type="GO" id="GO:0009330">
    <property type="term" value="C:DNA topoisomerase type II (double strand cut, ATP-hydrolyzing) complex"/>
    <property type="evidence" value="ECO:0007669"/>
    <property type="project" value="TreeGrafter"/>
</dbReference>
<dbReference type="InterPro" id="IPR013760">
    <property type="entry name" value="Topo_IIA-like_dom_sf"/>
</dbReference>
<evidence type="ECO:0000313" key="12">
    <source>
        <dbReference type="EMBL" id="MDV5977784.1"/>
    </source>
</evidence>
<dbReference type="InterPro" id="IPR013757">
    <property type="entry name" value="Topo_IIA_A_a_sf"/>
</dbReference>
<dbReference type="EMBL" id="JAGQEX010000026">
    <property type="protein sequence ID" value="MDV5977784.1"/>
    <property type="molecule type" value="Genomic_DNA"/>
</dbReference>
<evidence type="ECO:0000256" key="1">
    <source>
        <dbReference type="ARBA" id="ARBA00000185"/>
    </source>
</evidence>
<comment type="miscellaneous">
    <text evidence="9">Few gyrases are as efficient as E.coli at forming negative supercoils. Not all organisms have 2 type II topoisomerases; in organisms with a single type II topoisomerase this enzyme also has to decatenate newly replicated chromosomes.</text>
</comment>
<evidence type="ECO:0000256" key="9">
    <source>
        <dbReference type="HAMAP-Rule" id="MF_01897"/>
    </source>
</evidence>
<name>A0AAE4Q684_STRCB</name>
<dbReference type="Proteomes" id="UP001186118">
    <property type="component" value="Unassembled WGS sequence"/>
</dbReference>
<dbReference type="EC" id="5.6.2.2" evidence="9"/>
<keyword evidence="3 9" id="KW-0963">Cytoplasm</keyword>
<dbReference type="Pfam" id="PF00521">
    <property type="entry name" value="DNA_topoisoIV"/>
    <property type="match status" value="1"/>
</dbReference>
<comment type="function">
    <text evidence="9">A type II topoisomerase that negatively supercoils closed circular double-stranded (ds) DNA in an ATP-dependent manner to modulate DNA topology and maintain chromosomes in an underwound state. Negative supercoiling favors strand separation, and DNA replication, transcription, recombination and repair, all of which involve strand separation. Also able to catalyze the interconversion of other topological isomers of dsDNA rings, including catenanes and knotted rings. Type II topoisomerases break and join 2 DNA strands simultaneously in an ATP-dependent manner.</text>
</comment>
<dbReference type="FunFam" id="3.30.1360.40:FF:000002">
    <property type="entry name" value="DNA gyrase subunit A"/>
    <property type="match status" value="1"/>
</dbReference>
<dbReference type="GO" id="GO:0003677">
    <property type="term" value="F:DNA binding"/>
    <property type="evidence" value="ECO:0007669"/>
    <property type="project" value="UniProtKB-UniRule"/>
</dbReference>
<dbReference type="GO" id="GO:0005737">
    <property type="term" value="C:cytoplasm"/>
    <property type="evidence" value="ECO:0007669"/>
    <property type="project" value="UniProtKB-SubCell"/>
</dbReference>
<dbReference type="Gene3D" id="2.120.10.90">
    <property type="entry name" value="DNA gyrase/topoisomerase IV, subunit A, C-terminal"/>
    <property type="match status" value="1"/>
</dbReference>
<dbReference type="CDD" id="cd00187">
    <property type="entry name" value="TOP4c"/>
    <property type="match status" value="1"/>
</dbReference>
<dbReference type="Pfam" id="PF03989">
    <property type="entry name" value="DNA_gyraseA_C"/>
    <property type="match status" value="6"/>
</dbReference>
<dbReference type="InterPro" id="IPR005743">
    <property type="entry name" value="GyrA"/>
</dbReference>
<dbReference type="InterPro" id="IPR013758">
    <property type="entry name" value="Topo_IIA_A/C_ab"/>
</dbReference>
<comment type="subunit">
    <text evidence="9">Heterotetramer, composed of two GyrA and two GyrB chains. In the heterotetramer, GyrA contains the active site tyrosine that forms a transient covalent intermediate with DNA, while GyrB binds cofactors and catalyzes ATP hydrolysis.</text>
</comment>
<evidence type="ECO:0000259" key="11">
    <source>
        <dbReference type="PROSITE" id="PS52040"/>
    </source>
</evidence>
<dbReference type="GO" id="GO:0005524">
    <property type="term" value="F:ATP binding"/>
    <property type="evidence" value="ECO:0007669"/>
    <property type="project" value="UniProtKB-UniRule"/>
</dbReference>
<keyword evidence="7 9" id="KW-0238">DNA-binding</keyword>
<evidence type="ECO:0000256" key="2">
    <source>
        <dbReference type="ARBA" id="ARBA00008263"/>
    </source>
</evidence>
<organism evidence="12 13">
    <name type="scientific">Streptococcus canis</name>
    <dbReference type="NCBI Taxonomy" id="1329"/>
    <lineage>
        <taxon>Bacteria</taxon>
        <taxon>Bacillati</taxon>
        <taxon>Bacillota</taxon>
        <taxon>Bacilli</taxon>
        <taxon>Lactobacillales</taxon>
        <taxon>Streptococcaceae</taxon>
        <taxon>Streptococcus</taxon>
    </lineage>
</organism>
<feature type="short sequence motif" description="GyrA-box" evidence="9">
    <location>
        <begin position="524"/>
        <end position="530"/>
    </location>
</feature>
<comment type="subcellular location">
    <subcellularLocation>
        <location evidence="9">Cytoplasm</location>
    </subcellularLocation>
</comment>
<dbReference type="Gene3D" id="3.90.199.10">
    <property type="entry name" value="Topoisomerase II, domain 5"/>
    <property type="match status" value="1"/>
</dbReference>
<dbReference type="PANTHER" id="PTHR43493">
    <property type="entry name" value="DNA GYRASE/TOPOISOMERASE SUBUNIT A"/>
    <property type="match status" value="1"/>
</dbReference>
<reference evidence="12" key="1">
    <citation type="submission" date="2021-04" db="EMBL/GenBank/DDBJ databases">
        <title>Draft genomes of 20 S. canis strains.</title>
        <authorList>
            <person name="Pagnossin D."/>
            <person name="Weir W."/>
            <person name="Smith A."/>
            <person name="Ure R."/>
            <person name="Oravcova K."/>
        </authorList>
    </citation>
    <scope>NUCLEOTIDE SEQUENCE</scope>
    <source>
        <strain evidence="12">284</strain>
    </source>
</reference>
<dbReference type="GO" id="GO:0005694">
    <property type="term" value="C:chromosome"/>
    <property type="evidence" value="ECO:0007669"/>
    <property type="project" value="InterPro"/>
</dbReference>
<dbReference type="InterPro" id="IPR035516">
    <property type="entry name" value="Gyrase/topoIV_suA_C"/>
</dbReference>
<accession>A0AAE4Q684</accession>
<evidence type="ECO:0000256" key="7">
    <source>
        <dbReference type="ARBA" id="ARBA00023125"/>
    </source>
</evidence>
<keyword evidence="8 9" id="KW-0413">Isomerase</keyword>
<dbReference type="FunFam" id="3.90.199.10:FF:000001">
    <property type="entry name" value="DNA gyrase subunit A"/>
    <property type="match status" value="1"/>
</dbReference>
<dbReference type="SUPFAM" id="SSF56719">
    <property type="entry name" value="Type II DNA topoisomerase"/>
    <property type="match status" value="1"/>
</dbReference>
<evidence type="ECO:0000256" key="5">
    <source>
        <dbReference type="ARBA" id="ARBA00022840"/>
    </source>
</evidence>
<keyword evidence="6 9" id="KW-0799">Topoisomerase</keyword>
<dbReference type="AlphaFoldDB" id="A0AAE4Q684"/>
<protein>
    <recommendedName>
        <fullName evidence="9">DNA gyrase subunit A</fullName>
        <ecNumber evidence="9">5.6.2.2</ecNumber>
    </recommendedName>
</protein>